<proteinExistence type="predicted"/>
<dbReference type="Pfam" id="PF04357">
    <property type="entry name" value="TamB"/>
    <property type="match status" value="1"/>
</dbReference>
<reference evidence="7 8" key="1">
    <citation type="submission" date="2017-11" db="EMBL/GenBank/DDBJ databases">
        <authorList>
            <person name="Han C.G."/>
        </authorList>
    </citation>
    <scope>NUCLEOTIDE SEQUENCE [LARGE SCALE GENOMIC DNA]</scope>
    <source>
        <strain evidence="7 8">ANC 5347</strain>
    </source>
</reference>
<dbReference type="GO" id="GO:0097347">
    <property type="term" value="C:TAM protein secretion complex"/>
    <property type="evidence" value="ECO:0007669"/>
    <property type="project" value="TreeGrafter"/>
</dbReference>
<accession>A0A2H9UQN1</accession>
<keyword evidence="3 5" id="KW-1133">Transmembrane helix</keyword>
<feature type="transmembrane region" description="Helical" evidence="5">
    <location>
        <begin position="27"/>
        <end position="46"/>
    </location>
</feature>
<comment type="subcellular location">
    <subcellularLocation>
        <location evidence="1">Membrane</location>
        <topology evidence="1">Single-pass membrane protein</topology>
    </subcellularLocation>
</comment>
<evidence type="ECO:0000256" key="1">
    <source>
        <dbReference type="ARBA" id="ARBA00004167"/>
    </source>
</evidence>
<feature type="domain" description="Translocation and assembly module TamB C-terminal" evidence="6">
    <location>
        <begin position="1160"/>
        <end position="1507"/>
    </location>
</feature>
<comment type="caution">
    <text evidence="7">The sequence shown here is derived from an EMBL/GenBank/DDBJ whole genome shotgun (WGS) entry which is preliminary data.</text>
</comment>
<evidence type="ECO:0000259" key="6">
    <source>
        <dbReference type="Pfam" id="PF04357"/>
    </source>
</evidence>
<evidence type="ECO:0000256" key="4">
    <source>
        <dbReference type="ARBA" id="ARBA00023136"/>
    </source>
</evidence>
<keyword evidence="2 5" id="KW-0812">Transmembrane</keyword>
<dbReference type="GO" id="GO:0009306">
    <property type="term" value="P:protein secretion"/>
    <property type="evidence" value="ECO:0007669"/>
    <property type="project" value="InterPro"/>
</dbReference>
<protein>
    <recommendedName>
        <fullName evidence="6">Translocation and assembly module TamB C-terminal domain-containing protein</fullName>
    </recommendedName>
</protein>
<dbReference type="EMBL" id="PGOZ01000001">
    <property type="protein sequence ID" value="PJI34005.1"/>
    <property type="molecule type" value="Genomic_DNA"/>
</dbReference>
<organism evidence="7 8">
    <name type="scientific">Acinetobacter pseudolwoffii</name>
    <dbReference type="NCBI Taxonomy" id="2053287"/>
    <lineage>
        <taxon>Bacteria</taxon>
        <taxon>Pseudomonadati</taxon>
        <taxon>Pseudomonadota</taxon>
        <taxon>Gammaproteobacteria</taxon>
        <taxon>Moraxellales</taxon>
        <taxon>Moraxellaceae</taxon>
        <taxon>Acinetobacter</taxon>
    </lineage>
</organism>
<dbReference type="PANTHER" id="PTHR36985:SF1">
    <property type="entry name" value="TRANSLOCATION AND ASSEMBLY MODULE SUBUNIT TAMB"/>
    <property type="match status" value="1"/>
</dbReference>
<dbReference type="GO" id="GO:0005886">
    <property type="term" value="C:plasma membrane"/>
    <property type="evidence" value="ECO:0007669"/>
    <property type="project" value="InterPro"/>
</dbReference>
<dbReference type="PANTHER" id="PTHR36985">
    <property type="entry name" value="TRANSLOCATION AND ASSEMBLY MODULE SUBUNIT TAMB"/>
    <property type="match status" value="1"/>
</dbReference>
<gene>
    <name evidence="7" type="ORF">CU320_01315</name>
</gene>
<name>A0A2H9UQN1_9GAMM</name>
<reference evidence="7 8" key="2">
    <citation type="submission" date="2017-12" db="EMBL/GenBank/DDBJ databases">
        <title>Revising the taxonomy of the Acinetobacter lwoffii group: the description of Acinetobacter pseudolwoffii sp. nov. and emended description of Acinetobacter lwoffii.</title>
        <authorList>
            <person name="Nemec A."/>
        </authorList>
    </citation>
    <scope>NUCLEOTIDE SEQUENCE [LARGE SCALE GENOMIC DNA]</scope>
    <source>
        <strain evidence="7 8">ANC 5347</strain>
    </source>
</reference>
<evidence type="ECO:0000256" key="2">
    <source>
        <dbReference type="ARBA" id="ARBA00022692"/>
    </source>
</evidence>
<evidence type="ECO:0000313" key="7">
    <source>
        <dbReference type="EMBL" id="PJI34005.1"/>
    </source>
</evidence>
<sequence>MVENQPQPEQQPQDSVVPKKRRILRSILLSVLFSLIFLLSVLALLFSTNQGSKFLLDQVLQRQQIIHYEYEGGNLWRGIILKNVLVSLKSVDVKIDRADVKLGWRAIIKKEIHLNEADVRNLQIINKTPSSSEPFKFNAIRLPFVLRVDHLLLDHLVIKTQTTAVDFYNIELNDALWSGTELNFEDSRMDMGYLSVREATGKMQFEGKYPLDARAIVNLPSLRDSLNIHDIQVRARGTLDTIQAGVATNTPDLLTGWAIVHPMRPQVPMRGELKFKDYNWPILTEQKLFTKDGIAEFNGDIDRLDLNVRTDLIGENIPQGQYNAVMYTDLVNQLNITDLNGQLMKGAVSLAGTVGWNEQVSWDLNGRLNGIDPKHERIPQVVQDFLPPSLDGNIASKGNLENGLHLTALVDFDRYETWNIKLDQNPVKDNKAQPILLDVAWQNIDRAVPYVGWLSSQSGDVKLALVEGQQNIHVATKVEQHEQGLLPAGMYQAKLDLKNNILNVPSFNYSANAQAGSLSGHARIELPQEKRQLKWTALLNAKDLNTRSLAAASPIDRLNGQIKANGYAQPNQQIIKLSNVDLTGRLAEQNETVRLTGNSTIALLFHNEKAGGGFRGYAVNYDGALNASQLQASQGILKLRVSGTPEVLRVNELRHDGIAGKINANGLVNLANGIDWDINASLIRFKPQYFNANLKGELSGNVKTQGVWSDALKRIQIQRLNLAGMLNNKPVRGTGNLSVIINSNQRGFVPEQFEANNLFLSYASNQIQATGNAQNLQLKVNAPALYELYPGLRGRAQGYINMQAQPRLQASANLSIDNFAFKNLMSVQKIRVRGQLPTSQTTATLLTATMDRLRSGSREIVRGEISLAGTRAAHILKVQAENKLSKFFVQLAGGFNAQNNWLGQIQKGDFDSLRAHLVQRQNAAVIYNAAQSDLFVGAHCWMSQQSQLCFDQPIRVNKTRGSVSFVTQNLDLDDFSAFLPEGLALTGKVNGYAKAAWAQGAKPKIDARLVTRSGVVGLSSEDPDYLGSTLKYDEVGLVAKSVAEGLQVRLDVKTPDIGTGYANVIIDPYRDSKPMRGEIAFNQVQLKVFKPFIQDIRNLDGTLSYAGKVSGTLTDPLLEGEVRVKDASISMISLPVNLTNVQLYSSIRQNSASINGAFNSGRGVGKLTGSVDWKGDPRVQLKLQGENLLIRQAPLITAVVTPDLTLDMYPFNKKLSLSGTVDVPRALISMPEASEPVVGLSSDVRVVREGDDQLAILKSARPWDIRADVAVSLGNQVIFQGFDSRIPLLGRVNLSQRGLETAMRANGAIGVSQRVKIEAYGQSLDLNRAIARFNGELTNPTLDVDANKSVQGSTVGVRVTGTASSPNIQIYNDAGLSEQEALNALITGRINEGASGLSQAEGFRSDVNNTIAAAGISLGLGGTRALTNQIGRTFGLSGLALDAQGTGDDTQVSVTGYITPDLYLRYGVGVFTPVNKLTLRYQVNQRLYLEASQSLERAIDLFYNWRF</sequence>
<evidence type="ECO:0000256" key="5">
    <source>
        <dbReference type="SAM" id="Phobius"/>
    </source>
</evidence>
<evidence type="ECO:0000256" key="3">
    <source>
        <dbReference type="ARBA" id="ARBA00022989"/>
    </source>
</evidence>
<dbReference type="Proteomes" id="UP000242351">
    <property type="component" value="Unassembled WGS sequence"/>
</dbReference>
<evidence type="ECO:0000313" key="8">
    <source>
        <dbReference type="Proteomes" id="UP000242351"/>
    </source>
</evidence>
<dbReference type="RefSeq" id="WP_100357039.1">
    <property type="nucleotide sequence ID" value="NZ_PGOZ01000001.1"/>
</dbReference>
<dbReference type="InterPro" id="IPR007452">
    <property type="entry name" value="TamB_C"/>
</dbReference>
<keyword evidence="4 5" id="KW-0472">Membrane</keyword>